<comment type="similarity">
    <text evidence="15">Belongs to the G-protein coupled receptor 1 family. Opsin subfamily.</text>
</comment>
<keyword evidence="7 15" id="KW-0157">Chromophore</keyword>
<evidence type="ECO:0000256" key="10">
    <source>
        <dbReference type="ARBA" id="ARBA00023157"/>
    </source>
</evidence>
<feature type="domain" description="G-protein coupled receptors family 1 profile" evidence="17">
    <location>
        <begin position="55"/>
        <end position="317"/>
    </location>
</feature>
<dbReference type="PANTHER" id="PTHR24240">
    <property type="entry name" value="OPSIN"/>
    <property type="match status" value="1"/>
</dbReference>
<dbReference type="PROSITE" id="PS50262">
    <property type="entry name" value="G_PROTEIN_RECEP_F1_2"/>
    <property type="match status" value="1"/>
</dbReference>
<evidence type="ECO:0000256" key="12">
    <source>
        <dbReference type="ARBA" id="ARBA00023180"/>
    </source>
</evidence>
<evidence type="ECO:0000256" key="16">
    <source>
        <dbReference type="SAM" id="MobiDB-lite"/>
    </source>
</evidence>
<comment type="subcellular location">
    <subcellularLocation>
        <location evidence="1 15">Membrane</location>
        <topology evidence="1 15">Multi-pass membrane protein</topology>
    </subcellularLocation>
</comment>
<keyword evidence="13 15" id="KW-0807">Transducer</keyword>
<evidence type="ECO:0000256" key="14">
    <source>
        <dbReference type="ARBA" id="ARBA00023305"/>
    </source>
</evidence>
<feature type="transmembrane region" description="Helical" evidence="15">
    <location>
        <begin position="201"/>
        <end position="225"/>
    </location>
</feature>
<keyword evidence="6 15" id="KW-1133">Transmembrane helix</keyword>
<feature type="region of interest" description="Disordered" evidence="16">
    <location>
        <begin position="400"/>
        <end position="480"/>
    </location>
</feature>
<dbReference type="InterPro" id="IPR001760">
    <property type="entry name" value="Opsin"/>
</dbReference>
<evidence type="ECO:0000256" key="7">
    <source>
        <dbReference type="ARBA" id="ARBA00022991"/>
    </source>
</evidence>
<keyword evidence="18" id="KW-1185">Reference proteome</keyword>
<dbReference type="AlphaFoldDB" id="A0A6J1THQ5"/>
<evidence type="ECO:0000256" key="8">
    <source>
        <dbReference type="ARBA" id="ARBA00023040"/>
    </source>
</evidence>
<dbReference type="PROSITE" id="PS00237">
    <property type="entry name" value="G_PROTEIN_RECEP_F1_1"/>
    <property type="match status" value="1"/>
</dbReference>
<evidence type="ECO:0000256" key="3">
    <source>
        <dbReference type="ARBA" id="ARBA00022606"/>
    </source>
</evidence>
<keyword evidence="14" id="KW-0844">Vision</keyword>
<dbReference type="Gene3D" id="1.20.1070.10">
    <property type="entry name" value="Rhodopsin 7-helix transmembrane proteins"/>
    <property type="match status" value="1"/>
</dbReference>
<keyword evidence="12" id="KW-0325">Glycoprotein</keyword>
<evidence type="ECO:0000256" key="11">
    <source>
        <dbReference type="ARBA" id="ARBA00023170"/>
    </source>
</evidence>
<dbReference type="InterPro" id="IPR050125">
    <property type="entry name" value="GPCR_opsins"/>
</dbReference>
<dbReference type="InterPro" id="IPR027430">
    <property type="entry name" value="Retinal_BS"/>
</dbReference>
<organism evidence="18 19">
    <name type="scientific">Frankliniella occidentalis</name>
    <name type="common">Western flower thrips</name>
    <name type="synonym">Euthrips occidentalis</name>
    <dbReference type="NCBI Taxonomy" id="133901"/>
    <lineage>
        <taxon>Eukaryota</taxon>
        <taxon>Metazoa</taxon>
        <taxon>Ecdysozoa</taxon>
        <taxon>Arthropoda</taxon>
        <taxon>Hexapoda</taxon>
        <taxon>Insecta</taxon>
        <taxon>Pterygota</taxon>
        <taxon>Neoptera</taxon>
        <taxon>Paraneoptera</taxon>
        <taxon>Thysanoptera</taxon>
        <taxon>Terebrantia</taxon>
        <taxon>Thripoidea</taxon>
        <taxon>Thripidae</taxon>
        <taxon>Frankliniella</taxon>
    </lineage>
</organism>
<dbReference type="SUPFAM" id="SSF81321">
    <property type="entry name" value="Family A G protein-coupled receptor-like"/>
    <property type="match status" value="1"/>
</dbReference>
<keyword evidence="11 15" id="KW-0675">Receptor</keyword>
<dbReference type="PROSITE" id="PS00238">
    <property type="entry name" value="OPSIN"/>
    <property type="match status" value="1"/>
</dbReference>
<evidence type="ECO:0000256" key="5">
    <source>
        <dbReference type="ARBA" id="ARBA00022925"/>
    </source>
</evidence>
<evidence type="ECO:0000313" key="18">
    <source>
        <dbReference type="Proteomes" id="UP000504606"/>
    </source>
</evidence>
<feature type="transmembrane region" description="Helical" evidence="15">
    <location>
        <begin position="115"/>
        <end position="133"/>
    </location>
</feature>
<dbReference type="OrthoDB" id="10015560at2759"/>
<keyword evidence="2 15" id="KW-0600">Photoreceptor protein</keyword>
<dbReference type="Proteomes" id="UP000504606">
    <property type="component" value="Unplaced"/>
</dbReference>
<keyword evidence="10" id="KW-1015">Disulfide bond</keyword>
<evidence type="ECO:0000256" key="9">
    <source>
        <dbReference type="ARBA" id="ARBA00023136"/>
    </source>
</evidence>
<feature type="transmembrane region" description="Helical" evidence="15">
    <location>
        <begin position="75"/>
        <end position="95"/>
    </location>
</feature>
<evidence type="ECO:0000256" key="1">
    <source>
        <dbReference type="ARBA" id="ARBA00004141"/>
    </source>
</evidence>
<feature type="compositionally biased region" description="Basic and acidic residues" evidence="16">
    <location>
        <begin position="400"/>
        <end position="412"/>
    </location>
</feature>
<gene>
    <name evidence="19" type="primary">LOC113216690</name>
</gene>
<feature type="transmembrane region" description="Helical" evidence="15">
    <location>
        <begin position="154"/>
        <end position="175"/>
    </location>
</feature>
<dbReference type="GeneID" id="113216690"/>
<dbReference type="GO" id="GO:0007602">
    <property type="term" value="P:phototransduction"/>
    <property type="evidence" value="ECO:0007669"/>
    <property type="project" value="UniProtKB-KW"/>
</dbReference>
<protein>
    <submittedName>
        <fullName evidence="19">Opsin, ultraviolet-sensitive-like isoform X1</fullName>
    </submittedName>
</protein>
<dbReference type="KEGG" id="foc:113216690"/>
<feature type="transmembrane region" description="Helical" evidence="15">
    <location>
        <begin position="37"/>
        <end position="63"/>
    </location>
</feature>
<proteinExistence type="inferred from homology"/>
<feature type="compositionally biased region" description="Pro residues" evidence="16">
    <location>
        <begin position="464"/>
        <end position="475"/>
    </location>
</feature>
<dbReference type="Pfam" id="PF00001">
    <property type="entry name" value="7tm_1"/>
    <property type="match status" value="1"/>
</dbReference>
<evidence type="ECO:0000256" key="6">
    <source>
        <dbReference type="ARBA" id="ARBA00022989"/>
    </source>
</evidence>
<evidence type="ECO:0000313" key="19">
    <source>
        <dbReference type="RefSeq" id="XP_026292277.1"/>
    </source>
</evidence>
<dbReference type="RefSeq" id="XP_026292277.1">
    <property type="nucleotide sequence ID" value="XM_026436492.2"/>
</dbReference>
<comment type="caution">
    <text evidence="15">Lacks conserved residue(s) required for the propagation of feature annotation.</text>
</comment>
<dbReference type="GO" id="GO:0009881">
    <property type="term" value="F:photoreceptor activity"/>
    <property type="evidence" value="ECO:0007669"/>
    <property type="project" value="UniProtKB-KW"/>
</dbReference>
<feature type="compositionally biased region" description="Polar residues" evidence="16">
    <location>
        <begin position="414"/>
        <end position="426"/>
    </location>
</feature>
<dbReference type="GO" id="GO:0007601">
    <property type="term" value="P:visual perception"/>
    <property type="evidence" value="ECO:0007669"/>
    <property type="project" value="UniProtKB-KW"/>
</dbReference>
<dbReference type="InterPro" id="IPR000276">
    <property type="entry name" value="GPCR_Rhodpsn"/>
</dbReference>
<sequence length="553" mass="60938">MAFHPVRSWMEVGPFTPADLEVVHNHWLGFPPHSPTVHYVLAAAYTVIMTLGVFGNLLVLYMFCRCRSLRSPANILIANLAISDFFLLAKMPVFIYNSMYFGPILGQIGNDVYGFLGGLTGAVSIANLAAIALDRYHVIVQPLDPGRRISRLRARLCVLVTWVYGGVLASCPLLGLSRYTPEGLLTSSSFDYLNSDWRNRTFIVCFFFAAWVVPFCIITLSYFGIYRIVERATQRGQAGEISDTSRTRRHCREHDKRRTEVRLAWVAAVVVGLWFISWTPYAVVALLAVSGRPPDPLVSMLPALFCKTASCLDPYVYAVTHPRFRRELAKLCTRACGRLGIGLGRASRRPAKARQGRGRFWRRNASLTSTATVTTARRVSGSLSSEECVEEEDVPVMMVDFRRGARGRDPRESVCSTSSLRESVQDSPPPVGPLRSAGTRADESRSSSSGEPPPQAARVLANPVLPPPHPPPAMPAMPAAAPQQLQPLSMGDCPSCPQIAHFPLSASDQQRYRAPSIFTSPKPRRSKSFSQRANKLSVGEPVLPTVLQDPISV</sequence>
<keyword evidence="3 15" id="KW-0716">Sensory transduction</keyword>
<dbReference type="PRINTS" id="PR00238">
    <property type="entry name" value="OPSIN"/>
</dbReference>
<name>A0A6J1THQ5_FRAOC</name>
<dbReference type="GO" id="GO:0004930">
    <property type="term" value="F:G protein-coupled receptor activity"/>
    <property type="evidence" value="ECO:0007669"/>
    <property type="project" value="UniProtKB-KW"/>
</dbReference>
<feature type="transmembrane region" description="Helical" evidence="15">
    <location>
        <begin position="263"/>
        <end position="289"/>
    </location>
</feature>
<keyword evidence="4 15" id="KW-0812">Transmembrane</keyword>
<keyword evidence="9 15" id="KW-0472">Membrane</keyword>
<accession>A0A6J1THQ5</accession>
<keyword evidence="8 15" id="KW-0297">G-protein coupled receptor</keyword>
<reference evidence="19" key="1">
    <citation type="submission" date="2025-08" db="UniProtKB">
        <authorList>
            <consortium name="RefSeq"/>
        </authorList>
    </citation>
    <scope>IDENTIFICATION</scope>
    <source>
        <tissue evidence="19">Whole organism</tissue>
    </source>
</reference>
<evidence type="ECO:0000259" key="17">
    <source>
        <dbReference type="PROSITE" id="PS50262"/>
    </source>
</evidence>
<dbReference type="PRINTS" id="PR00237">
    <property type="entry name" value="GPCRRHODOPSN"/>
</dbReference>
<keyword evidence="5 15" id="KW-0681">Retinal protein</keyword>
<evidence type="ECO:0000256" key="13">
    <source>
        <dbReference type="ARBA" id="ARBA00023224"/>
    </source>
</evidence>
<evidence type="ECO:0000256" key="2">
    <source>
        <dbReference type="ARBA" id="ARBA00022543"/>
    </source>
</evidence>
<evidence type="ECO:0000256" key="4">
    <source>
        <dbReference type="ARBA" id="ARBA00022692"/>
    </source>
</evidence>
<dbReference type="SMART" id="SM01381">
    <property type="entry name" value="7TM_GPCR_Srsx"/>
    <property type="match status" value="1"/>
</dbReference>
<dbReference type="GO" id="GO:0016020">
    <property type="term" value="C:membrane"/>
    <property type="evidence" value="ECO:0007669"/>
    <property type="project" value="UniProtKB-SubCell"/>
</dbReference>
<dbReference type="InterPro" id="IPR017452">
    <property type="entry name" value="GPCR_Rhodpsn_7TM"/>
</dbReference>
<evidence type="ECO:0000256" key="15">
    <source>
        <dbReference type="RuleBase" id="RU004951"/>
    </source>
</evidence>